<protein>
    <recommendedName>
        <fullName evidence="3">Calcineurin-like phosphoesterase</fullName>
    </recommendedName>
</protein>
<evidence type="ECO:0000313" key="2">
    <source>
        <dbReference type="Proteomes" id="UP000184164"/>
    </source>
</evidence>
<sequence length="250" mass="29518">MSGLRKWIFSEYEGIWLGGDVCSESLLEYTTLEYLHRLFNLKHPNTHFALGNHDARNGNWIWLEEMTGRKTYYTSYYKGITYMILNTTLTPYDCEQLDDQYRIITDLCDTIQNSSHLIFLAHHCIWEDVPDLPHPYSYAQSNLKYFSFTCDDNGASFLNDIYPRLLEVEKRGVEVILIMGDMGSRRFEVTNRDGITFLGTGLNRSYYKDPVERENSARDWVVEFKHVPENRWLDWKFHDLDSTLKTKGIY</sequence>
<dbReference type="AlphaFoldDB" id="A0A1M5E3A0"/>
<reference evidence="1 2" key="1">
    <citation type="submission" date="2016-11" db="EMBL/GenBank/DDBJ databases">
        <authorList>
            <person name="Jaros S."/>
            <person name="Januszkiewicz K."/>
            <person name="Wedrychowicz H."/>
        </authorList>
    </citation>
    <scope>NUCLEOTIDE SEQUENCE [LARGE SCALE GENOMIC DNA]</scope>
    <source>
        <strain evidence="1 2">DSM 26910</strain>
    </source>
</reference>
<dbReference type="Proteomes" id="UP000184164">
    <property type="component" value="Unassembled WGS sequence"/>
</dbReference>
<name>A0A1M5E3A0_9BACT</name>
<organism evidence="1 2">
    <name type="scientific">Mariniphaga anaerophila</name>
    <dbReference type="NCBI Taxonomy" id="1484053"/>
    <lineage>
        <taxon>Bacteria</taxon>
        <taxon>Pseudomonadati</taxon>
        <taxon>Bacteroidota</taxon>
        <taxon>Bacteroidia</taxon>
        <taxon>Marinilabiliales</taxon>
        <taxon>Prolixibacteraceae</taxon>
        <taxon>Mariniphaga</taxon>
    </lineage>
</organism>
<evidence type="ECO:0008006" key="3">
    <source>
        <dbReference type="Google" id="ProtNLM"/>
    </source>
</evidence>
<gene>
    <name evidence="1" type="ORF">SAMN05444274_10863</name>
</gene>
<evidence type="ECO:0000313" key="1">
    <source>
        <dbReference type="EMBL" id="SHF73541.1"/>
    </source>
</evidence>
<proteinExistence type="predicted"/>
<accession>A0A1M5E3A0</accession>
<dbReference type="SUPFAM" id="SSF56300">
    <property type="entry name" value="Metallo-dependent phosphatases"/>
    <property type="match status" value="1"/>
</dbReference>
<dbReference type="InterPro" id="IPR029052">
    <property type="entry name" value="Metallo-depent_PP-like"/>
</dbReference>
<dbReference type="STRING" id="1484053.SAMN05444274_10863"/>
<dbReference type="OrthoDB" id="1116938at2"/>
<dbReference type="RefSeq" id="WP_139249749.1">
    <property type="nucleotide sequence ID" value="NZ_FQUM01000008.1"/>
</dbReference>
<dbReference type="EMBL" id="FQUM01000008">
    <property type="protein sequence ID" value="SHF73541.1"/>
    <property type="molecule type" value="Genomic_DNA"/>
</dbReference>
<keyword evidence="2" id="KW-1185">Reference proteome</keyword>